<sequence length="320" mass="34226">MKAITLQAAGGVEQLAITDLPVPSIKDDEVLVQVRAISINPVDTKVRRRQALIQLVLQLEDHDSPKILGWDIAGIVVATGAAVTAFKKGDAVFGMVNFPGHGKAYTEYVAAPANHLAPKPTNISYEEAAAATLAALTAWQALVSYGGTKAGDKVLIHAAAGGVGHYAVQIARQLGAHVIGTSSAKHKDLVLQLGAHEHIDYQQTRFESLVADADLVVDSIETTGHLERSLQAVKPGGALISLNLLFDKNLDIAMKARTKGVFTHRMEVRSDGSAMQQIAAWLEQGKLRSHIAYRFPFEEMAAAHLQLESGRTAGKIVLTL</sequence>
<dbReference type="PROSITE" id="PS01162">
    <property type="entry name" value="QOR_ZETA_CRYSTAL"/>
    <property type="match status" value="1"/>
</dbReference>
<dbReference type="Gene3D" id="3.40.50.720">
    <property type="entry name" value="NAD(P)-binding Rossmann-like Domain"/>
    <property type="match status" value="1"/>
</dbReference>
<evidence type="ECO:0000313" key="3">
    <source>
        <dbReference type="EMBL" id="RAJ78998.1"/>
    </source>
</evidence>
<dbReference type="CDD" id="cd05289">
    <property type="entry name" value="MDR_like_2"/>
    <property type="match status" value="1"/>
</dbReference>
<proteinExistence type="predicted"/>
<dbReference type="PANTHER" id="PTHR11695">
    <property type="entry name" value="ALCOHOL DEHYDROGENASE RELATED"/>
    <property type="match status" value="1"/>
</dbReference>
<accession>A0A327W257</accession>
<dbReference type="AlphaFoldDB" id="A0A327W257"/>
<dbReference type="GO" id="GO:0008270">
    <property type="term" value="F:zinc ion binding"/>
    <property type="evidence" value="ECO:0007669"/>
    <property type="project" value="InterPro"/>
</dbReference>
<comment type="caution">
    <text evidence="3">The sequence shown here is derived from an EMBL/GenBank/DDBJ whole genome shotgun (WGS) entry which is preliminary data.</text>
</comment>
<dbReference type="SMART" id="SM00829">
    <property type="entry name" value="PKS_ER"/>
    <property type="match status" value="1"/>
</dbReference>
<evidence type="ECO:0000259" key="2">
    <source>
        <dbReference type="SMART" id="SM00829"/>
    </source>
</evidence>
<protein>
    <submittedName>
        <fullName evidence="3">NADPH:quinone reductase-like Zn-dependent oxidoreductase</fullName>
    </submittedName>
</protein>
<dbReference type="InterPro" id="IPR020843">
    <property type="entry name" value="ER"/>
</dbReference>
<dbReference type="OrthoDB" id="634508at2"/>
<dbReference type="Pfam" id="PF13602">
    <property type="entry name" value="ADH_zinc_N_2"/>
    <property type="match status" value="1"/>
</dbReference>
<name>A0A327W257_9BACT</name>
<keyword evidence="1" id="KW-0560">Oxidoreductase</keyword>
<evidence type="ECO:0000256" key="1">
    <source>
        <dbReference type="ARBA" id="ARBA00023002"/>
    </source>
</evidence>
<gene>
    <name evidence="3" type="ORF">CLV59_10658</name>
</gene>
<dbReference type="SUPFAM" id="SSF51735">
    <property type="entry name" value="NAD(P)-binding Rossmann-fold domains"/>
    <property type="match status" value="1"/>
</dbReference>
<dbReference type="InterPro" id="IPR002364">
    <property type="entry name" value="Quin_OxRdtase/zeta-crystal_CS"/>
</dbReference>
<dbReference type="InterPro" id="IPR011032">
    <property type="entry name" value="GroES-like_sf"/>
</dbReference>
<dbReference type="GO" id="GO:0016491">
    <property type="term" value="F:oxidoreductase activity"/>
    <property type="evidence" value="ECO:0007669"/>
    <property type="project" value="UniProtKB-KW"/>
</dbReference>
<dbReference type="Pfam" id="PF08240">
    <property type="entry name" value="ADH_N"/>
    <property type="match status" value="1"/>
</dbReference>
<reference evidence="3 4" key="1">
    <citation type="submission" date="2018-06" db="EMBL/GenBank/DDBJ databases">
        <title>Genomic Encyclopedia of Archaeal and Bacterial Type Strains, Phase II (KMG-II): from individual species to whole genera.</title>
        <authorList>
            <person name="Goeker M."/>
        </authorList>
    </citation>
    <scope>NUCLEOTIDE SEQUENCE [LARGE SCALE GENOMIC DNA]</scope>
    <source>
        <strain evidence="3 4">DSM 29821</strain>
    </source>
</reference>
<dbReference type="PANTHER" id="PTHR11695:SF294">
    <property type="entry name" value="RETICULON-4-INTERACTING PROTEIN 1, MITOCHONDRIAL"/>
    <property type="match status" value="1"/>
</dbReference>
<organism evidence="3 4">
    <name type="scientific">Chitinophaga dinghuensis</name>
    <dbReference type="NCBI Taxonomy" id="1539050"/>
    <lineage>
        <taxon>Bacteria</taxon>
        <taxon>Pseudomonadati</taxon>
        <taxon>Bacteroidota</taxon>
        <taxon>Chitinophagia</taxon>
        <taxon>Chitinophagales</taxon>
        <taxon>Chitinophagaceae</taxon>
        <taxon>Chitinophaga</taxon>
    </lineage>
</organism>
<dbReference type="SUPFAM" id="SSF50129">
    <property type="entry name" value="GroES-like"/>
    <property type="match status" value="1"/>
</dbReference>
<feature type="domain" description="Enoyl reductase (ER)" evidence="2">
    <location>
        <begin position="10"/>
        <end position="318"/>
    </location>
</feature>
<dbReference type="InterPro" id="IPR050700">
    <property type="entry name" value="YIM1/Zinc_Alcohol_DH_Fams"/>
</dbReference>
<keyword evidence="4" id="KW-1185">Reference proteome</keyword>
<dbReference type="InterPro" id="IPR013154">
    <property type="entry name" value="ADH-like_N"/>
</dbReference>
<dbReference type="RefSeq" id="WP_111593481.1">
    <property type="nucleotide sequence ID" value="NZ_QLMA01000006.1"/>
</dbReference>
<dbReference type="Gene3D" id="3.90.180.10">
    <property type="entry name" value="Medium-chain alcohol dehydrogenases, catalytic domain"/>
    <property type="match status" value="1"/>
</dbReference>
<dbReference type="InterPro" id="IPR036291">
    <property type="entry name" value="NAD(P)-bd_dom_sf"/>
</dbReference>
<evidence type="ECO:0000313" key="4">
    <source>
        <dbReference type="Proteomes" id="UP000249819"/>
    </source>
</evidence>
<dbReference type="Proteomes" id="UP000249819">
    <property type="component" value="Unassembled WGS sequence"/>
</dbReference>
<dbReference type="EMBL" id="QLMA01000006">
    <property type="protein sequence ID" value="RAJ78998.1"/>
    <property type="molecule type" value="Genomic_DNA"/>
</dbReference>